<keyword evidence="2" id="KW-1185">Reference proteome</keyword>
<proteinExistence type="predicted"/>
<dbReference type="EMBL" id="CM056810">
    <property type="protein sequence ID" value="KAJ8643768.1"/>
    <property type="molecule type" value="Genomic_DNA"/>
</dbReference>
<evidence type="ECO:0000313" key="1">
    <source>
        <dbReference type="EMBL" id="KAJ8643768.1"/>
    </source>
</evidence>
<comment type="caution">
    <text evidence="1">The sequence shown here is derived from an EMBL/GenBank/DDBJ whole genome shotgun (WGS) entry which is preliminary data.</text>
</comment>
<name>A0ACC2MEE4_PERAE</name>
<reference evidence="1 2" key="1">
    <citation type="journal article" date="2022" name="Hortic Res">
        <title>A haplotype resolved chromosomal level avocado genome allows analysis of novel avocado genes.</title>
        <authorList>
            <person name="Nath O."/>
            <person name="Fletcher S.J."/>
            <person name="Hayward A."/>
            <person name="Shaw L.M."/>
            <person name="Masouleh A.K."/>
            <person name="Furtado A."/>
            <person name="Henry R.J."/>
            <person name="Mitter N."/>
        </authorList>
    </citation>
    <scope>NUCLEOTIDE SEQUENCE [LARGE SCALE GENOMIC DNA]</scope>
    <source>
        <strain evidence="2">cv. Hass</strain>
    </source>
</reference>
<gene>
    <name evidence="1" type="ORF">MRB53_005516</name>
</gene>
<sequence>MVDLWAALPFAAMVAVECLDVGLTTLSKAAMSRGMSHFIFVLYSNALAALILVPLSSFQRKKRPPLTLPLLCRFFFLGLTGITIMQNCVFTGISYSSPTLGSAMSNLIPAFTFILAIIFRLEKLDIRSSRSQAKLVGTLVSISGALVVTLYKGPSIWSSSHSLPLHHRQQSPPNSLKAENWVLGALFLATACLSASIWNIIQPLGIAIAAIMGAIFLGDTLYVGSVIGALIIALGFYCVILGQSQEQFNENYKGIDGLESSSAQRNPLLE</sequence>
<accession>A0ACC2MEE4</accession>
<protein>
    <submittedName>
        <fullName evidence="1">Uncharacterized protein</fullName>
    </submittedName>
</protein>
<evidence type="ECO:0000313" key="2">
    <source>
        <dbReference type="Proteomes" id="UP001234297"/>
    </source>
</evidence>
<dbReference type="Proteomes" id="UP001234297">
    <property type="component" value="Chromosome 2"/>
</dbReference>
<organism evidence="1 2">
    <name type="scientific">Persea americana</name>
    <name type="common">Avocado</name>
    <dbReference type="NCBI Taxonomy" id="3435"/>
    <lineage>
        <taxon>Eukaryota</taxon>
        <taxon>Viridiplantae</taxon>
        <taxon>Streptophyta</taxon>
        <taxon>Embryophyta</taxon>
        <taxon>Tracheophyta</taxon>
        <taxon>Spermatophyta</taxon>
        <taxon>Magnoliopsida</taxon>
        <taxon>Magnoliidae</taxon>
        <taxon>Laurales</taxon>
        <taxon>Lauraceae</taxon>
        <taxon>Persea</taxon>
    </lineage>
</organism>